<reference evidence="2 3" key="1">
    <citation type="submission" date="2018-10" db="EMBL/GenBank/DDBJ databases">
        <title>Draft genome of Fastidiocella sp. strain 375T, a bacterium isolated from a karstic cave dripping water.</title>
        <authorList>
            <person name="Coelho C."/>
            <person name="Verissimo A."/>
            <person name="Tiago I."/>
        </authorList>
    </citation>
    <scope>NUCLEOTIDE SEQUENCE [LARGE SCALE GENOMIC DNA]</scope>
    <source>
        <strain evidence="2 3">CAVE-375</strain>
    </source>
</reference>
<keyword evidence="3" id="KW-1185">Reference proteome</keyword>
<dbReference type="Proteomes" id="UP000290682">
    <property type="component" value="Unassembled WGS sequence"/>
</dbReference>
<evidence type="ECO:0000313" key="3">
    <source>
        <dbReference type="Proteomes" id="UP000290682"/>
    </source>
</evidence>
<proteinExistence type="predicted"/>
<dbReference type="EMBL" id="REGR01000014">
    <property type="protein sequence ID" value="RXZ42694.1"/>
    <property type="molecule type" value="Genomic_DNA"/>
</dbReference>
<feature type="region of interest" description="Disordered" evidence="1">
    <location>
        <begin position="1"/>
        <end position="23"/>
    </location>
</feature>
<dbReference type="InterPro" id="IPR006448">
    <property type="entry name" value="Phage_term_ssu_P27"/>
</dbReference>
<dbReference type="NCBIfam" id="TIGR01558">
    <property type="entry name" value="sm_term_P27"/>
    <property type="match status" value="1"/>
</dbReference>
<name>A0ABY0FAM1_9NEIS</name>
<evidence type="ECO:0000313" key="2">
    <source>
        <dbReference type="EMBL" id="RXZ42694.1"/>
    </source>
</evidence>
<organism evidence="2 3">
    <name type="scientific">Crenobacter cavernae</name>
    <dbReference type="NCBI Taxonomy" id="2290923"/>
    <lineage>
        <taxon>Bacteria</taxon>
        <taxon>Pseudomonadati</taxon>
        <taxon>Pseudomonadota</taxon>
        <taxon>Betaproteobacteria</taxon>
        <taxon>Neisseriales</taxon>
        <taxon>Neisseriaceae</taxon>
        <taxon>Crenobacter</taxon>
    </lineage>
</organism>
<accession>A0ABY0FAM1</accession>
<sequence length="156" mass="16561">MSGKATVPGRGRKPKPAAVKVATGNPGKRKLVKDTLTPITGVDPPPHLSAIASTMWSSVAPTLCAQRVLCGTDLHNLEGFCTAYANYRAAQQSIDTVGILIFEDGGRMSKNPACTVVNEALKQMTMLGSLLGLDPASRQRVMTGGQEEQKDPWAEL</sequence>
<protein>
    <submittedName>
        <fullName evidence="2">Phage terminase small subunit P27 family</fullName>
    </submittedName>
</protein>
<evidence type="ECO:0000256" key="1">
    <source>
        <dbReference type="SAM" id="MobiDB-lite"/>
    </source>
</evidence>
<dbReference type="Pfam" id="PF05119">
    <property type="entry name" value="Terminase_4"/>
    <property type="match status" value="1"/>
</dbReference>
<dbReference type="RefSeq" id="WP_129213486.1">
    <property type="nucleotide sequence ID" value="NZ_REGR01000014.1"/>
</dbReference>
<comment type="caution">
    <text evidence="2">The sequence shown here is derived from an EMBL/GenBank/DDBJ whole genome shotgun (WGS) entry which is preliminary data.</text>
</comment>
<gene>
    <name evidence="2" type="ORF">EBB06_12430</name>
</gene>